<dbReference type="Pfam" id="PF21835">
    <property type="entry name" value="YIEGIA_cap"/>
    <property type="match status" value="1"/>
</dbReference>
<gene>
    <name evidence="1" type="ORF">J2S17_002979</name>
</gene>
<reference evidence="1 2" key="1">
    <citation type="submission" date="2023-07" db="EMBL/GenBank/DDBJ databases">
        <title>Genomic Encyclopedia of Type Strains, Phase IV (KMG-IV): sequencing the most valuable type-strain genomes for metagenomic binning, comparative biology and taxonomic classification.</title>
        <authorList>
            <person name="Goeker M."/>
        </authorList>
    </citation>
    <scope>NUCLEOTIDE SEQUENCE [LARGE SCALE GENOMIC DNA]</scope>
    <source>
        <strain evidence="1 2">DSM 23494</strain>
    </source>
</reference>
<evidence type="ECO:0000313" key="2">
    <source>
        <dbReference type="Proteomes" id="UP001238088"/>
    </source>
</evidence>
<keyword evidence="2" id="KW-1185">Reference proteome</keyword>
<protein>
    <submittedName>
        <fullName evidence="1">Uncharacterized protein</fullName>
    </submittedName>
</protein>
<comment type="caution">
    <text evidence="1">The sequence shown here is derived from an EMBL/GenBank/DDBJ whole genome shotgun (WGS) entry which is preliminary data.</text>
</comment>
<dbReference type="InterPro" id="IPR054055">
    <property type="entry name" value="YpzH"/>
</dbReference>
<dbReference type="Proteomes" id="UP001238088">
    <property type="component" value="Unassembled WGS sequence"/>
</dbReference>
<sequence length="64" mass="7156">MEEMDLEKFVLAIITTNPAKVPSGTSVFHCESKEEMEIIATNLEAILDGIAHLLTEEIYVIVKH</sequence>
<organism evidence="1 2">
    <name type="scientific">Cytobacillus purgationiresistens</name>
    <dbReference type="NCBI Taxonomy" id="863449"/>
    <lineage>
        <taxon>Bacteria</taxon>
        <taxon>Bacillati</taxon>
        <taxon>Bacillota</taxon>
        <taxon>Bacilli</taxon>
        <taxon>Bacillales</taxon>
        <taxon>Bacillaceae</taxon>
        <taxon>Cytobacillus</taxon>
    </lineage>
</organism>
<proteinExistence type="predicted"/>
<accession>A0ABU0AIK7</accession>
<name>A0ABU0AIK7_9BACI</name>
<evidence type="ECO:0000313" key="1">
    <source>
        <dbReference type="EMBL" id="MDQ0271092.1"/>
    </source>
</evidence>
<dbReference type="EMBL" id="JAUSUB010000012">
    <property type="protein sequence ID" value="MDQ0271092.1"/>
    <property type="molecule type" value="Genomic_DNA"/>
</dbReference>